<dbReference type="InterPro" id="IPR004113">
    <property type="entry name" value="FAD-bd_oxidored_4_C"/>
</dbReference>
<dbReference type="STRING" id="443218.AS9A_2541"/>
<dbReference type="eggNOG" id="COG0277">
    <property type="taxonomic scope" value="Bacteria"/>
</dbReference>
<dbReference type="GO" id="GO:0071949">
    <property type="term" value="F:FAD binding"/>
    <property type="evidence" value="ECO:0007669"/>
    <property type="project" value="InterPro"/>
</dbReference>
<dbReference type="SUPFAM" id="SSF46548">
    <property type="entry name" value="alpha-helical ferredoxin"/>
    <property type="match status" value="1"/>
</dbReference>
<feature type="domain" description="FAD-binding PCMH-type" evidence="5">
    <location>
        <begin position="55"/>
        <end position="269"/>
    </location>
</feature>
<dbReference type="InterPro" id="IPR016164">
    <property type="entry name" value="FAD-linked_Oxase-like_C"/>
</dbReference>
<evidence type="ECO:0000256" key="1">
    <source>
        <dbReference type="ARBA" id="ARBA00001974"/>
    </source>
</evidence>
<name>F6EFQ9_HOYSD</name>
<keyword evidence="3" id="KW-0274">FAD</keyword>
<evidence type="ECO:0000256" key="2">
    <source>
        <dbReference type="ARBA" id="ARBA00022630"/>
    </source>
</evidence>
<dbReference type="EMBL" id="CP002786">
    <property type="protein sequence ID" value="AEF40988.1"/>
    <property type="molecule type" value="Genomic_DNA"/>
</dbReference>
<dbReference type="Gene3D" id="3.30.465.10">
    <property type="match status" value="1"/>
</dbReference>
<dbReference type="Pfam" id="PF02913">
    <property type="entry name" value="FAD-oxidase_C"/>
    <property type="match status" value="1"/>
</dbReference>
<evidence type="ECO:0000256" key="4">
    <source>
        <dbReference type="ARBA" id="ARBA00023002"/>
    </source>
</evidence>
<dbReference type="Gene3D" id="3.30.70.2740">
    <property type="match status" value="1"/>
</dbReference>
<dbReference type="PROSITE" id="PS51387">
    <property type="entry name" value="FAD_PCMH"/>
    <property type="match status" value="1"/>
</dbReference>
<sequence length="952" mass="101935">MRDGPALATLEMMTAEKITSADDSALARDLTEAMRGEVDFSARRRAEYSSDGSNYRCVPAGIVFPLDDADAEAAVAVCRRHDVPITTRGGGTSIAGNAVGDGVILELSRHMNRILSIDAEARTAVVQAGVIPDVLNAAVAEYGLRFGPDPSTHARCTIGGMIGNDACGSHSVRWGRTSDNVVDLDVLCYDGTRMRTSAPPEPIREALRGLAGRHRAELRTELGRFSRQVSGYGLHHLLNENGFDVGRALVGSEGTCVVVLTATVKLVELPKQQRLVIAGFTDSIAAADAVPTILQHNPLTCEGMDDRILDVLRSRRKNAVPDETLPRGSAWLLIDVEGDDSAASALTDAIADSAGLEGISTVNDPAIRRAVFKIREDGSGLATRALDGTMSWPGWEDAAVPPAKLGSYLRDFDALVKEYGLTGVVYGHFGEGCLHVRLDFDFASHEGIGKFEEFMERAADLVAGHGGANSGEHGDGRARSAVLSRMYSPGMLQAFAEFKRIWDPGGKLNPGIIVDPAGVADDLRHSPDNQWRSLPVSLAFHEDRGDIGKAVHRCIGVGKCRTLSGGVMCPSYRATLDEKDSTRGRARVLQEMILGETITEGWQSEEVGEALDLCLSCKGCSSDCPVGVDMASYKSEYLHQRYHGKVRPLSHYSMGWLPLTARLASKTPRLANAVMGSGLSSLIKRTGGIDPARELPAFAPGTFLRWYSVRGRKKHGKPVLLWADTFTNFFSPYVGAAAVEVLEDAGFSVHVLDKPYCCGLTWVSTGQLDDARRELRRALGAAAPLVESGIPMVVLEPSCAALFRSDGVELLPGREAETVAGGTYTLAEFLREHAPDWQIPDVVGKAALQVHCHQHAVIGGACDAAVLSETGSTTTVLDAGCCGLAGNFGFEDGHFETSRKVAETGILPALEKLPDSVVVADGFSCRTQLDQLAGIHAVHLAEYLRAGLDYEI</sequence>
<evidence type="ECO:0000259" key="5">
    <source>
        <dbReference type="PROSITE" id="PS51387"/>
    </source>
</evidence>
<dbReference type="GO" id="GO:0008720">
    <property type="term" value="F:D-lactate dehydrogenase (NAD+) activity"/>
    <property type="evidence" value="ECO:0007669"/>
    <property type="project" value="TreeGrafter"/>
</dbReference>
<keyword evidence="4" id="KW-0560">Oxidoreductase</keyword>
<dbReference type="KEGG" id="asd:AS9A_2541"/>
<dbReference type="SUPFAM" id="SSF55103">
    <property type="entry name" value="FAD-linked oxidases, C-terminal domain"/>
    <property type="match status" value="1"/>
</dbReference>
<evidence type="ECO:0000313" key="6">
    <source>
        <dbReference type="EMBL" id="AEF40988.1"/>
    </source>
</evidence>
<dbReference type="PANTHER" id="PTHR11748">
    <property type="entry name" value="D-LACTATE DEHYDROGENASE"/>
    <property type="match status" value="1"/>
</dbReference>
<dbReference type="GO" id="GO:0004458">
    <property type="term" value="F:D-lactate dehydrogenase (cytochrome) activity"/>
    <property type="evidence" value="ECO:0007669"/>
    <property type="project" value="TreeGrafter"/>
</dbReference>
<dbReference type="InterPro" id="IPR036318">
    <property type="entry name" value="FAD-bd_PCMH-like_sf"/>
</dbReference>
<evidence type="ECO:0000256" key="3">
    <source>
        <dbReference type="ARBA" id="ARBA00022827"/>
    </source>
</evidence>
<reference evidence="6 7" key="1">
    <citation type="journal article" date="2011" name="J. Bacteriol.">
        <title>Complete genome sequence of Amycolicicoccus subflavus DQS3-9A1T, an actinomycete isolated from crude oil-polluted soil.</title>
        <authorList>
            <person name="Cai M."/>
            <person name="Chen W.M."/>
            <person name="Nie Y."/>
            <person name="Chi C.Q."/>
            <person name="Wang Y.N."/>
            <person name="Tang Y.Q."/>
            <person name="Li G.Y."/>
            <person name="Wu X.L."/>
        </authorList>
    </citation>
    <scope>NUCLEOTIDE SEQUENCE [LARGE SCALE GENOMIC DNA]</scope>
    <source>
        <strain evidence="7">DSM 45089 / DQS3-9A1</strain>
    </source>
</reference>
<dbReference type="InterPro" id="IPR016169">
    <property type="entry name" value="FAD-bd_PCMH_sub2"/>
</dbReference>
<evidence type="ECO:0000313" key="7">
    <source>
        <dbReference type="Proteomes" id="UP000009235"/>
    </source>
</evidence>
<comment type="cofactor">
    <cofactor evidence="1">
        <name>FAD</name>
        <dbReference type="ChEBI" id="CHEBI:57692"/>
    </cofactor>
</comment>
<dbReference type="InterPro" id="IPR004017">
    <property type="entry name" value="Cys_rich_dom"/>
</dbReference>
<dbReference type="HOGENOM" id="CLU_010756_0_0_11"/>
<keyword evidence="2" id="KW-0285">Flavoprotein</keyword>
<gene>
    <name evidence="6" type="ordered locus">AS9A_2541</name>
</gene>
<dbReference type="Pfam" id="PF01565">
    <property type="entry name" value="FAD_binding_4"/>
    <property type="match status" value="1"/>
</dbReference>
<dbReference type="InterPro" id="IPR016166">
    <property type="entry name" value="FAD-bd_PCMH"/>
</dbReference>
<dbReference type="Pfam" id="PF02754">
    <property type="entry name" value="CCG"/>
    <property type="match status" value="1"/>
</dbReference>
<keyword evidence="7" id="KW-1185">Reference proteome</keyword>
<dbReference type="AlphaFoldDB" id="F6EFQ9"/>
<accession>F6EFQ9</accession>
<dbReference type="PANTHER" id="PTHR11748:SF119">
    <property type="entry name" value="D-2-HYDROXYGLUTARATE DEHYDROGENASE"/>
    <property type="match status" value="1"/>
</dbReference>
<protein>
    <submittedName>
        <fullName evidence="6">Oxidoreductase, FAD-binding protein</fullName>
    </submittedName>
</protein>
<organism evidence="6 7">
    <name type="scientific">Hoyosella subflava (strain DSM 45089 / JCM 17490 / NBRC 109087 / DQS3-9A1)</name>
    <name type="common">Amycolicicoccus subflavus</name>
    <dbReference type="NCBI Taxonomy" id="443218"/>
    <lineage>
        <taxon>Bacteria</taxon>
        <taxon>Bacillati</taxon>
        <taxon>Actinomycetota</taxon>
        <taxon>Actinomycetes</taxon>
        <taxon>Mycobacteriales</taxon>
        <taxon>Hoyosellaceae</taxon>
        <taxon>Hoyosella</taxon>
    </lineage>
</organism>
<dbReference type="GO" id="GO:1903457">
    <property type="term" value="P:lactate catabolic process"/>
    <property type="evidence" value="ECO:0007669"/>
    <property type="project" value="TreeGrafter"/>
</dbReference>
<proteinExistence type="predicted"/>
<dbReference type="eggNOG" id="COG0247">
    <property type="taxonomic scope" value="Bacteria"/>
</dbReference>
<dbReference type="Pfam" id="PF13183">
    <property type="entry name" value="Fer4_8"/>
    <property type="match status" value="1"/>
</dbReference>
<dbReference type="Proteomes" id="UP000009235">
    <property type="component" value="Chromosome"/>
</dbReference>
<dbReference type="InterPro" id="IPR017896">
    <property type="entry name" value="4Fe4S_Fe-S-bd"/>
</dbReference>
<dbReference type="SUPFAM" id="SSF56176">
    <property type="entry name" value="FAD-binding/transporter-associated domain-like"/>
    <property type="match status" value="1"/>
</dbReference>
<dbReference type="InterPro" id="IPR006094">
    <property type="entry name" value="Oxid_FAD_bind_N"/>
</dbReference>